<accession>A0A517Z6H2</accession>
<dbReference type="PANTHER" id="PTHR33973">
    <property type="entry name" value="OS07G0153300 PROTEIN"/>
    <property type="match status" value="1"/>
</dbReference>
<dbReference type="InterPro" id="IPR010775">
    <property type="entry name" value="DUF1365"/>
</dbReference>
<proteinExistence type="predicted"/>
<keyword evidence="2" id="KW-1185">Reference proteome</keyword>
<evidence type="ECO:0000313" key="1">
    <source>
        <dbReference type="EMBL" id="QDU38086.1"/>
    </source>
</evidence>
<dbReference type="EMBL" id="CP036275">
    <property type="protein sequence ID" value="QDU38086.1"/>
    <property type="molecule type" value="Genomic_DNA"/>
</dbReference>
<protein>
    <recommendedName>
        <fullName evidence="3">Chromosome partitioning protein ParA</fullName>
    </recommendedName>
</protein>
<name>A0A517Z6H2_9PLAN</name>
<dbReference type="AlphaFoldDB" id="A0A517Z6H2"/>
<evidence type="ECO:0008006" key="3">
    <source>
        <dbReference type="Google" id="ProtNLM"/>
    </source>
</evidence>
<dbReference type="KEGG" id="mri:Mal4_24070"/>
<dbReference type="PANTHER" id="PTHR33973:SF4">
    <property type="entry name" value="OS07G0153300 PROTEIN"/>
    <property type="match status" value="1"/>
</dbReference>
<dbReference type="Pfam" id="PF07103">
    <property type="entry name" value="DUF1365"/>
    <property type="match status" value="1"/>
</dbReference>
<dbReference type="Proteomes" id="UP000320496">
    <property type="component" value="Chromosome"/>
</dbReference>
<organism evidence="1 2">
    <name type="scientific">Maioricimonas rarisocia</name>
    <dbReference type="NCBI Taxonomy" id="2528026"/>
    <lineage>
        <taxon>Bacteria</taxon>
        <taxon>Pseudomonadati</taxon>
        <taxon>Planctomycetota</taxon>
        <taxon>Planctomycetia</taxon>
        <taxon>Planctomycetales</taxon>
        <taxon>Planctomycetaceae</taxon>
        <taxon>Maioricimonas</taxon>
    </lineage>
</organism>
<dbReference type="OrthoDB" id="9778801at2"/>
<evidence type="ECO:0000313" key="2">
    <source>
        <dbReference type="Proteomes" id="UP000320496"/>
    </source>
</evidence>
<sequence length="259" mass="30135">MNSCLYEGVVRHRRHTPVEHAFRYSLFMVYLDLEELEEVFAGRWFWSAQRTAVARFRREDHLGHPESSLSESVRDLVERRTGNRPAGPVRLLTQLRYYGFVMNPVSFYFCYDAAGTDLEAIVAEVNNTPWGERHCYVLDAGSPSASHPLRYSLDKQFHVSPFMDMNCRYEWRIHPPGRSLDVDIACVKDGKSFFDASMGLSRREITTGNLARALVRFPWMTGQVMAGIYWQALKLWWKQVPYVPHPKNRLQEVSCRPRA</sequence>
<gene>
    <name evidence="1" type="ORF">Mal4_24070</name>
</gene>
<reference evidence="1 2" key="1">
    <citation type="submission" date="2019-02" db="EMBL/GenBank/DDBJ databases">
        <title>Deep-cultivation of Planctomycetes and their phenomic and genomic characterization uncovers novel biology.</title>
        <authorList>
            <person name="Wiegand S."/>
            <person name="Jogler M."/>
            <person name="Boedeker C."/>
            <person name="Pinto D."/>
            <person name="Vollmers J."/>
            <person name="Rivas-Marin E."/>
            <person name="Kohn T."/>
            <person name="Peeters S.H."/>
            <person name="Heuer A."/>
            <person name="Rast P."/>
            <person name="Oberbeckmann S."/>
            <person name="Bunk B."/>
            <person name="Jeske O."/>
            <person name="Meyerdierks A."/>
            <person name="Storesund J.E."/>
            <person name="Kallscheuer N."/>
            <person name="Luecker S."/>
            <person name="Lage O.M."/>
            <person name="Pohl T."/>
            <person name="Merkel B.J."/>
            <person name="Hornburger P."/>
            <person name="Mueller R.-W."/>
            <person name="Bruemmer F."/>
            <person name="Labrenz M."/>
            <person name="Spormann A.M."/>
            <person name="Op den Camp H."/>
            <person name="Overmann J."/>
            <person name="Amann R."/>
            <person name="Jetten M.S.M."/>
            <person name="Mascher T."/>
            <person name="Medema M.H."/>
            <person name="Devos D.P."/>
            <person name="Kaster A.-K."/>
            <person name="Ovreas L."/>
            <person name="Rohde M."/>
            <person name="Galperin M.Y."/>
            <person name="Jogler C."/>
        </authorList>
    </citation>
    <scope>NUCLEOTIDE SEQUENCE [LARGE SCALE GENOMIC DNA]</scope>
    <source>
        <strain evidence="1 2">Mal4</strain>
    </source>
</reference>
<dbReference type="RefSeq" id="WP_145369405.1">
    <property type="nucleotide sequence ID" value="NZ_CP036275.1"/>
</dbReference>